<accession>A0ABN9SDE0</accession>
<reference evidence="1" key="1">
    <citation type="submission" date="2023-10" db="EMBL/GenBank/DDBJ databases">
        <authorList>
            <person name="Chen Y."/>
            <person name="Shah S."/>
            <person name="Dougan E. K."/>
            <person name="Thang M."/>
            <person name="Chan C."/>
        </authorList>
    </citation>
    <scope>NUCLEOTIDE SEQUENCE [LARGE SCALE GENOMIC DNA]</scope>
</reference>
<gene>
    <name evidence="1" type="ORF">PCOR1329_LOCUS28313</name>
</gene>
<proteinExistence type="predicted"/>
<evidence type="ECO:0000313" key="1">
    <source>
        <dbReference type="EMBL" id="CAK0829322.1"/>
    </source>
</evidence>
<evidence type="ECO:0000313" key="2">
    <source>
        <dbReference type="Proteomes" id="UP001189429"/>
    </source>
</evidence>
<organism evidence="1 2">
    <name type="scientific">Prorocentrum cordatum</name>
    <dbReference type="NCBI Taxonomy" id="2364126"/>
    <lineage>
        <taxon>Eukaryota</taxon>
        <taxon>Sar</taxon>
        <taxon>Alveolata</taxon>
        <taxon>Dinophyceae</taxon>
        <taxon>Prorocentrales</taxon>
        <taxon>Prorocentraceae</taxon>
        <taxon>Prorocentrum</taxon>
    </lineage>
</organism>
<dbReference type="EMBL" id="CAUYUJ010010423">
    <property type="protein sequence ID" value="CAK0829322.1"/>
    <property type="molecule type" value="Genomic_DNA"/>
</dbReference>
<keyword evidence="2" id="KW-1185">Reference proteome</keyword>
<dbReference type="Proteomes" id="UP001189429">
    <property type="component" value="Unassembled WGS sequence"/>
</dbReference>
<name>A0ABN9SDE0_9DINO</name>
<sequence length="481" mass="52696">MGHWNMGPQVLDIGWITKLRAAGLSNQPAQLDLGASTWPRWPVHLALVQLPADSWQRVFNEPKPMPKEAALPGCAPVGGDAGLQGIWGPPPMGIETEILARRALVGEEHGRAAGRGAGGAAELVWRKISEISWRAPRKRHARPPQAQAWAAATQWALYLPGQHGRLTKALHALRSEPTAKMRRPSPLLEKRLAAGGAAVAAVHDLLQRVEDYGHWARLPVWARAPFQRGGDAFQGDDWDKSLKSIVVEGKKKEKLDSQVAQARWKGWTDQAFTGGAGAARATSKAPACQEVAQACDGGDGDAIVERELRPWEDIWNYHGLKQMRLPVDAGVWDHLAPLERRAVRDVIRSFQWSTGVGQSGIPPRALGGISDEAVDAMIAVFHKCEDLMQWPSSRLVNVMAWEQAHPSDLTWGAGPRRSSSGPACDLNLAKEQAKLAGWDSAEAALDLWKAYEMVAPEAQMQEARAIELPLRLTWMLLSTDR</sequence>
<comment type="caution">
    <text evidence="1">The sequence shown here is derived from an EMBL/GenBank/DDBJ whole genome shotgun (WGS) entry which is preliminary data.</text>
</comment>
<protein>
    <submittedName>
        <fullName evidence="1">Uncharacterized protein</fullName>
    </submittedName>
</protein>